<evidence type="ECO:0000256" key="7">
    <source>
        <dbReference type="ARBA" id="ARBA00022801"/>
    </source>
</evidence>
<comment type="catalytic activity">
    <reaction evidence="1">
        <text>Random hydrolysis of (1-&gt;4)-beta-D-mannosidic linkages in mannans, galactomannans and glucomannans.</text>
        <dbReference type="EC" id="3.2.1.78"/>
    </reaction>
</comment>
<dbReference type="PANTHER" id="PTHR31451:SF39">
    <property type="entry name" value="MANNAN ENDO-1,4-BETA-MANNOSIDASE 1"/>
    <property type="match status" value="1"/>
</dbReference>
<sequence>MASRRVILRTLAVVALAAAAFVRAGHGADGEGADDNAGSSAAFARASGTRFTLGGRPFYSNGFNAYWLMYMAADPADRSKATAALEEAARLGATLVRTWAFSDGGYRALQASPGVYDEEVFRGLDYVIAEAKKQGVHLILSLVNNWDGYGGKNQYVQWAREQGHYLSSDDDFFTNSVTKAFYKNHVKAVLTRVNTITGLAYKDDPTIFAWELMNEPRCQSDLSGRTLQAWITEMAGYAKSVDPNHMVEIGLEGFYGESMPDRKQFNPGHYTTVGSDFISNNLIPGIDFATIHSYSDQWMPGASSDAQVAFMRRWMAAHAGDAAAVLWKPLLVAEFGWSARATNGDTTVAARDAYFGMVYDAIYASARAGGPLAGGLFWQVMEPGMEGWTDGYDVVLGRSPSTAAVVSRECARMNGLNQVSQ</sequence>
<dbReference type="SUPFAM" id="SSF51445">
    <property type="entry name" value="(Trans)glycosidases"/>
    <property type="match status" value="1"/>
</dbReference>
<dbReference type="GO" id="GO:0000272">
    <property type="term" value="P:polysaccharide catabolic process"/>
    <property type="evidence" value="ECO:0007669"/>
    <property type="project" value="InterPro"/>
</dbReference>
<keyword evidence="12" id="KW-1185">Reference proteome</keyword>
<dbReference type="GO" id="GO:0005576">
    <property type="term" value="C:extracellular region"/>
    <property type="evidence" value="ECO:0007669"/>
    <property type="project" value="UniProtKB-SubCell"/>
</dbReference>
<dbReference type="Proteomes" id="UP001341281">
    <property type="component" value="Chromosome 05"/>
</dbReference>
<name>A0AAQ3TK98_PASNO</name>
<dbReference type="Gene3D" id="3.20.20.80">
    <property type="entry name" value="Glycosidases"/>
    <property type="match status" value="1"/>
</dbReference>
<proteinExistence type="inferred from homology"/>
<gene>
    <name evidence="11" type="ORF">U9M48_021804</name>
</gene>
<feature type="domain" description="Glycoside hydrolase family 5" evidence="10">
    <location>
        <begin position="43"/>
        <end position="379"/>
    </location>
</feature>
<keyword evidence="5" id="KW-0964">Secreted</keyword>
<evidence type="ECO:0000259" key="10">
    <source>
        <dbReference type="Pfam" id="PF26410"/>
    </source>
</evidence>
<evidence type="ECO:0000256" key="3">
    <source>
        <dbReference type="ARBA" id="ARBA00005641"/>
    </source>
</evidence>
<evidence type="ECO:0000313" key="12">
    <source>
        <dbReference type="Proteomes" id="UP001341281"/>
    </source>
</evidence>
<dbReference type="Pfam" id="PF26410">
    <property type="entry name" value="GH5_mannosidase"/>
    <property type="match status" value="1"/>
</dbReference>
<evidence type="ECO:0000256" key="8">
    <source>
        <dbReference type="ARBA" id="ARBA00023295"/>
    </source>
</evidence>
<dbReference type="InterPro" id="IPR001547">
    <property type="entry name" value="Glyco_hydro_5"/>
</dbReference>
<keyword evidence="7" id="KW-0378">Hydrolase</keyword>
<dbReference type="GO" id="GO:0016985">
    <property type="term" value="F:mannan endo-1,4-beta-mannosidase activity"/>
    <property type="evidence" value="ECO:0007669"/>
    <property type="project" value="UniProtKB-EC"/>
</dbReference>
<protein>
    <recommendedName>
        <fullName evidence="4">mannan endo-1,4-beta-mannosidase</fullName>
        <ecNumber evidence="4">3.2.1.78</ecNumber>
    </recommendedName>
</protein>
<evidence type="ECO:0000313" key="11">
    <source>
        <dbReference type="EMBL" id="WVZ73505.1"/>
    </source>
</evidence>
<comment type="similarity">
    <text evidence="3">Belongs to the glycosyl hydrolase 5 (cellulase A) family.</text>
</comment>
<evidence type="ECO:0000256" key="2">
    <source>
        <dbReference type="ARBA" id="ARBA00004613"/>
    </source>
</evidence>
<evidence type="ECO:0000256" key="1">
    <source>
        <dbReference type="ARBA" id="ARBA00001678"/>
    </source>
</evidence>
<dbReference type="InterPro" id="IPR017853">
    <property type="entry name" value="GH"/>
</dbReference>
<feature type="chain" id="PRO_5042938771" description="mannan endo-1,4-beta-mannosidase" evidence="9">
    <location>
        <begin position="28"/>
        <end position="421"/>
    </location>
</feature>
<reference evidence="11 12" key="1">
    <citation type="submission" date="2024-02" db="EMBL/GenBank/DDBJ databases">
        <title>High-quality chromosome-scale genome assembly of Pensacola bahiagrass (Paspalum notatum Flugge var. saurae).</title>
        <authorList>
            <person name="Vega J.M."/>
            <person name="Podio M."/>
            <person name="Orjuela J."/>
            <person name="Siena L.A."/>
            <person name="Pessino S.C."/>
            <person name="Combes M.C."/>
            <person name="Mariac C."/>
            <person name="Albertini E."/>
            <person name="Pupilli F."/>
            <person name="Ortiz J.P.A."/>
            <person name="Leblanc O."/>
        </authorList>
    </citation>
    <scope>NUCLEOTIDE SEQUENCE [LARGE SCALE GENOMIC DNA]</scope>
    <source>
        <strain evidence="11">R1</strain>
        <tissue evidence="11">Leaf</tissue>
    </source>
</reference>
<dbReference type="InterPro" id="IPR045053">
    <property type="entry name" value="MAN-like"/>
</dbReference>
<evidence type="ECO:0000256" key="9">
    <source>
        <dbReference type="SAM" id="SignalP"/>
    </source>
</evidence>
<dbReference type="EMBL" id="CP144749">
    <property type="protein sequence ID" value="WVZ73505.1"/>
    <property type="molecule type" value="Genomic_DNA"/>
</dbReference>
<evidence type="ECO:0000256" key="5">
    <source>
        <dbReference type="ARBA" id="ARBA00022525"/>
    </source>
</evidence>
<organism evidence="11 12">
    <name type="scientific">Paspalum notatum var. saurae</name>
    <dbReference type="NCBI Taxonomy" id="547442"/>
    <lineage>
        <taxon>Eukaryota</taxon>
        <taxon>Viridiplantae</taxon>
        <taxon>Streptophyta</taxon>
        <taxon>Embryophyta</taxon>
        <taxon>Tracheophyta</taxon>
        <taxon>Spermatophyta</taxon>
        <taxon>Magnoliopsida</taxon>
        <taxon>Liliopsida</taxon>
        <taxon>Poales</taxon>
        <taxon>Poaceae</taxon>
        <taxon>PACMAD clade</taxon>
        <taxon>Panicoideae</taxon>
        <taxon>Andropogonodae</taxon>
        <taxon>Paspaleae</taxon>
        <taxon>Paspalinae</taxon>
        <taxon>Paspalum</taxon>
    </lineage>
</organism>
<dbReference type="EC" id="3.2.1.78" evidence="4"/>
<keyword evidence="6 9" id="KW-0732">Signal</keyword>
<evidence type="ECO:0000256" key="4">
    <source>
        <dbReference type="ARBA" id="ARBA00012706"/>
    </source>
</evidence>
<comment type="subcellular location">
    <subcellularLocation>
        <location evidence="2">Secreted</location>
    </subcellularLocation>
</comment>
<feature type="signal peptide" evidence="9">
    <location>
        <begin position="1"/>
        <end position="27"/>
    </location>
</feature>
<dbReference type="AlphaFoldDB" id="A0AAQ3TK98"/>
<accession>A0AAQ3TK98</accession>
<dbReference type="PANTHER" id="PTHR31451">
    <property type="match status" value="1"/>
</dbReference>
<evidence type="ECO:0000256" key="6">
    <source>
        <dbReference type="ARBA" id="ARBA00022729"/>
    </source>
</evidence>
<dbReference type="FunFam" id="3.20.20.80:FF:000012">
    <property type="entry name" value="Mannan endo-1,4-beta-mannosidase 6"/>
    <property type="match status" value="1"/>
</dbReference>
<keyword evidence="8" id="KW-0326">Glycosidase</keyword>